<gene>
    <name evidence="1" type="primary">289</name>
    <name evidence="1" type="ORF">HGTV1_289</name>
</gene>
<dbReference type="Proteomes" id="UP000202786">
    <property type="component" value="Segment"/>
</dbReference>
<proteinExistence type="predicted"/>
<evidence type="ECO:0000313" key="1">
    <source>
        <dbReference type="EMBL" id="AGM11586.1"/>
    </source>
</evidence>
<dbReference type="RefSeq" id="YP_008059464.1">
    <property type="nucleotide sequence ID" value="NC_021328.1"/>
</dbReference>
<evidence type="ECO:0000313" key="2">
    <source>
        <dbReference type="Proteomes" id="UP000202786"/>
    </source>
</evidence>
<organism evidence="1 2">
    <name type="scientific">Halogranum tailed virus 1</name>
    <dbReference type="NCBI Taxonomy" id="1273749"/>
    <lineage>
        <taxon>Viruses</taxon>
        <taxon>Duplodnaviria</taxon>
        <taxon>Heunggongvirae</taxon>
        <taxon>Uroviricota</taxon>
        <taxon>Caudoviricetes</taxon>
        <taxon>Thumleimavirales</taxon>
        <taxon>Halomagnusviridae</taxon>
        <taxon>Hagravirus</taxon>
        <taxon>Hagravirus capitaneum</taxon>
        <taxon>Hagravirus HGTV1</taxon>
    </lineage>
</organism>
<name>R4TH24_9CAUD</name>
<dbReference type="GeneID" id="16194146"/>
<accession>R4TH24</accession>
<dbReference type="KEGG" id="vg:16194146"/>
<sequence length="107" mass="12259">MARSATPAIEGYYGEEDRSVEVISTAKDSVSFVRGLGDSGQRIQIVEHDCPKCGHPTMLRHWHVSPVERDDVGYYCNNPQCRHYHKDEFSYAFYHGPTDGPVVERWE</sequence>
<keyword evidence="2" id="KW-1185">Reference proteome</keyword>
<dbReference type="EMBL" id="KC292026">
    <property type="protein sequence ID" value="AGM11586.1"/>
    <property type="molecule type" value="Genomic_DNA"/>
</dbReference>
<reference evidence="1 2" key="1">
    <citation type="submission" date="2012-12" db="EMBL/GenBank/DDBJ databases">
        <authorList>
            <person name="Sencilo A."/>
            <person name="Jacobs-Sera D."/>
            <person name="Russell D.A."/>
            <person name="Ko C."/>
            <person name="Atanasova N."/>
            <person name="Osterlund E."/>
            <person name="Oksanen H.M."/>
            <person name="Bamford D.H."/>
            <person name="Hatfull G.F."/>
            <person name="Roine E."/>
            <person name="Hendrix R.W."/>
        </authorList>
    </citation>
    <scope>NUCLEOTIDE SEQUENCE [LARGE SCALE GENOMIC DNA]</scope>
</reference>
<protein>
    <submittedName>
        <fullName evidence="1">Uncharacterized protein</fullName>
    </submittedName>
</protein>